<protein>
    <submittedName>
        <fullName evidence="3">SpoIID/LytB domain-containing protein</fullName>
    </submittedName>
</protein>
<keyword evidence="4" id="KW-1185">Reference proteome</keyword>
<dbReference type="AlphaFoldDB" id="A0A940NRB5"/>
<dbReference type="EMBL" id="JAGIYQ010000005">
    <property type="protein sequence ID" value="MBP0725441.1"/>
    <property type="molecule type" value="Genomic_DNA"/>
</dbReference>
<dbReference type="GO" id="GO:0030435">
    <property type="term" value="P:sporulation resulting in formation of a cellular spore"/>
    <property type="evidence" value="ECO:0007669"/>
    <property type="project" value="InterPro"/>
</dbReference>
<feature type="signal peptide" evidence="1">
    <location>
        <begin position="1"/>
        <end position="24"/>
    </location>
</feature>
<dbReference type="Proteomes" id="UP000682134">
    <property type="component" value="Unassembled WGS sequence"/>
</dbReference>
<proteinExistence type="predicted"/>
<gene>
    <name evidence="3" type="ORF">J5Y03_09595</name>
</gene>
<reference evidence="3" key="1">
    <citation type="submission" date="2021-04" db="EMBL/GenBank/DDBJ databases">
        <title>Genome seq and assembly of Bacillus sp.</title>
        <authorList>
            <person name="Chhetri G."/>
        </authorList>
    </citation>
    <scope>NUCLEOTIDE SEQUENCE</scope>
    <source>
        <strain evidence="3">RG28</strain>
    </source>
</reference>
<feature type="domain" description="Sporulation stage II protein D amidase enhancer LytB N-terminal" evidence="2">
    <location>
        <begin position="119"/>
        <end position="206"/>
    </location>
</feature>
<evidence type="ECO:0000259" key="2">
    <source>
        <dbReference type="Pfam" id="PF08486"/>
    </source>
</evidence>
<dbReference type="Pfam" id="PF08486">
    <property type="entry name" value="SpoIID"/>
    <property type="match status" value="1"/>
</dbReference>
<dbReference type="InterPro" id="IPR013486">
    <property type="entry name" value="SpoIID/LytB"/>
</dbReference>
<evidence type="ECO:0000256" key="1">
    <source>
        <dbReference type="SAM" id="SignalP"/>
    </source>
</evidence>
<keyword evidence="1" id="KW-0732">Signal</keyword>
<accession>A0A940NRB5</accession>
<evidence type="ECO:0000313" key="3">
    <source>
        <dbReference type="EMBL" id="MBP0725441.1"/>
    </source>
</evidence>
<feature type="chain" id="PRO_5037897875" evidence="1">
    <location>
        <begin position="25"/>
        <end position="682"/>
    </location>
</feature>
<organism evidence="3 4">
    <name type="scientific">Gottfriedia endophytica</name>
    <dbReference type="NCBI Taxonomy" id="2820819"/>
    <lineage>
        <taxon>Bacteria</taxon>
        <taxon>Bacillati</taxon>
        <taxon>Bacillota</taxon>
        <taxon>Bacilli</taxon>
        <taxon>Bacillales</taxon>
        <taxon>Bacillaceae</taxon>
        <taxon>Gottfriedia</taxon>
    </lineage>
</organism>
<name>A0A940NRB5_9BACI</name>
<dbReference type="InterPro" id="IPR013693">
    <property type="entry name" value="SpoIID/LytB_N"/>
</dbReference>
<sequence length="682" mass="74764">MNSWKKVAIISLLTLGITIAHVQAEDISVSLKNYATSSNTQTFMTNGDYRENITGSVIPAGSTVIGEATSLGVSLIVNGGLIGISDSPTLTPVDQKGSITYSNHLYRGTIRLTPEANVLRLVNTIDLETYVKGVVPNEMSDSWGSSANGGKNALKAQAVAARTYALRQSKGGKVINDTVSYQVYGGYSEKYTASNAAVDETSGEVLKSGKDYADALFSSSNGGYVYSNTNIWNTTRLPYLVYKSDPYDARSGATNKNWSVKFQKMIIDLATYTPDTKAMWWQNTNETFPYQALLTGMKNASGPDTKIIGLTSITSPKVISDTTYLTTTFTFSYVKKAADNSIVSDGNGNTTLFTGTYTIGNDKLRSAIGVNTFKSPTITSIADDISSITINGAGWGHGIGMSQWGAYQMSKENNSYREILSFYYPGATIETLVYPPDPIDPPVKPPVVTYRPLKITTFKDQGSFKKGVHTIYMDEKNQTYEKNGEQYTPITLPPYIVGEVVKSSGTLYVNEAKYKSSPVNEETDEGLLPEGIYPVRGRANGYIELAGQNGTVYISEKNGELVKPRSGNVIMFRPIYPYNKPMNGAKRNEWLSPENLTVLSVVNHFYQVKSSKGIRWVRESDVQNGKLVIKTISLKLAKKPYYMTPVSNKAIGTLKPGKYSSVASFGNWNRIKLGSDYVWVKR</sequence>
<dbReference type="RefSeq" id="WP_209404999.1">
    <property type="nucleotide sequence ID" value="NZ_JAGIYQ010000005.1"/>
</dbReference>
<evidence type="ECO:0000313" key="4">
    <source>
        <dbReference type="Proteomes" id="UP000682134"/>
    </source>
</evidence>
<comment type="caution">
    <text evidence="3">The sequence shown here is derived from an EMBL/GenBank/DDBJ whole genome shotgun (WGS) entry which is preliminary data.</text>
</comment>
<dbReference type="NCBIfam" id="TIGR02669">
    <property type="entry name" value="SpoIID_LytB"/>
    <property type="match status" value="1"/>
</dbReference>